<keyword evidence="2" id="KW-0808">Transferase</keyword>
<dbReference type="Gene3D" id="3.40.630.30">
    <property type="match status" value="1"/>
</dbReference>
<feature type="domain" description="N-acetyltransferase" evidence="1">
    <location>
        <begin position="10"/>
        <end position="182"/>
    </location>
</feature>
<dbReference type="RefSeq" id="WP_092434797.1">
    <property type="nucleotide sequence ID" value="NZ_FMYP01000003.1"/>
</dbReference>
<dbReference type="Proteomes" id="UP000199452">
    <property type="component" value="Unassembled WGS sequence"/>
</dbReference>
<dbReference type="OrthoDB" id="893030at2"/>
<evidence type="ECO:0000259" key="1">
    <source>
        <dbReference type="PROSITE" id="PS51186"/>
    </source>
</evidence>
<reference evidence="2 3" key="1">
    <citation type="submission" date="2016-09" db="EMBL/GenBank/DDBJ databases">
        <authorList>
            <person name="Capua I."/>
            <person name="De Benedictis P."/>
            <person name="Joannis T."/>
            <person name="Lombin L.H."/>
            <person name="Cattoli G."/>
        </authorList>
    </citation>
    <scope>NUCLEOTIDE SEQUENCE [LARGE SCALE GENOMIC DNA]</scope>
    <source>
        <strain evidence="2 3">A7P-90m</strain>
    </source>
</reference>
<keyword evidence="3" id="KW-1185">Reference proteome</keyword>
<dbReference type="InterPro" id="IPR000182">
    <property type="entry name" value="GNAT_dom"/>
</dbReference>
<dbReference type="Pfam" id="PF13302">
    <property type="entry name" value="Acetyltransf_3"/>
    <property type="match status" value="1"/>
</dbReference>
<accession>A0A1G6GSD5</accession>
<name>A0A1G6GSD5_9BACT</name>
<gene>
    <name evidence="2" type="ORF">SAMN05216323_100391</name>
</gene>
<dbReference type="PANTHER" id="PTHR43415">
    <property type="entry name" value="SPERMIDINE N(1)-ACETYLTRANSFERASE"/>
    <property type="match status" value="1"/>
</dbReference>
<dbReference type="STRING" id="1640674.SAMN05216323_100391"/>
<dbReference type="SUPFAM" id="SSF55729">
    <property type="entry name" value="Acyl-CoA N-acyltransferases (Nat)"/>
    <property type="match status" value="1"/>
</dbReference>
<dbReference type="PANTHER" id="PTHR43415:SF3">
    <property type="entry name" value="GNAT-FAMILY ACETYLTRANSFERASE"/>
    <property type="match status" value="1"/>
</dbReference>
<protein>
    <submittedName>
        <fullName evidence="2">Diamine N-acetyltransferase</fullName>
    </submittedName>
</protein>
<dbReference type="PROSITE" id="PS51186">
    <property type="entry name" value="GNAT"/>
    <property type="match status" value="1"/>
</dbReference>
<dbReference type="AlphaFoldDB" id="A0A1G6GSD5"/>
<evidence type="ECO:0000313" key="2">
    <source>
        <dbReference type="EMBL" id="SDB84839.1"/>
    </source>
</evidence>
<proteinExistence type="predicted"/>
<dbReference type="InterPro" id="IPR016181">
    <property type="entry name" value="Acyl_CoA_acyltransferase"/>
</dbReference>
<evidence type="ECO:0000313" key="3">
    <source>
        <dbReference type="Proteomes" id="UP000199452"/>
    </source>
</evidence>
<dbReference type="GO" id="GO:0016747">
    <property type="term" value="F:acyltransferase activity, transferring groups other than amino-acyl groups"/>
    <property type="evidence" value="ECO:0007669"/>
    <property type="project" value="InterPro"/>
</dbReference>
<organism evidence="2 3">
    <name type="scientific">Williamwhitmania taraxaci</name>
    <dbReference type="NCBI Taxonomy" id="1640674"/>
    <lineage>
        <taxon>Bacteria</taxon>
        <taxon>Pseudomonadati</taxon>
        <taxon>Bacteroidota</taxon>
        <taxon>Bacteroidia</taxon>
        <taxon>Bacteroidales</taxon>
        <taxon>Williamwhitmaniaceae</taxon>
        <taxon>Williamwhitmania</taxon>
    </lineage>
</organism>
<sequence length="187" mass="21670">MDNLLQSAHIRLRAIEPSDIELLYSWENNMKIWAVSNTLTPFSKYLLKKYIESAHIDIYEAKQLRLIIEAKDQSSFMFHPVGAIDLFDFDPFHSRAGIGILIHNEEERNKGYASESIRLLTKYAFETLQLHQLYCNVAATNTASLQIFQKMGFKIVGIKEQWLKTQNGWMDELMLQMVNPLSLNSIN</sequence>
<dbReference type="EMBL" id="FMYP01000003">
    <property type="protein sequence ID" value="SDB84839.1"/>
    <property type="molecule type" value="Genomic_DNA"/>
</dbReference>